<dbReference type="Gramene" id="ERM98656">
    <property type="protein sequence ID" value="ERM98656"/>
    <property type="gene ID" value="AMTR_s00109p00111120"/>
</dbReference>
<name>W1NPL5_AMBTC</name>
<dbReference type="EMBL" id="KI395307">
    <property type="protein sequence ID" value="ERM98656.1"/>
    <property type="molecule type" value="Genomic_DNA"/>
</dbReference>
<protein>
    <submittedName>
        <fullName evidence="1">Uncharacterized protein</fullName>
    </submittedName>
</protein>
<dbReference type="Proteomes" id="UP000017836">
    <property type="component" value="Unassembled WGS sequence"/>
</dbReference>
<reference evidence="2" key="1">
    <citation type="journal article" date="2013" name="Science">
        <title>The Amborella genome and the evolution of flowering plants.</title>
        <authorList>
            <consortium name="Amborella Genome Project"/>
        </authorList>
    </citation>
    <scope>NUCLEOTIDE SEQUENCE [LARGE SCALE GENOMIC DNA]</scope>
</reference>
<organism evidence="1 2">
    <name type="scientific">Amborella trichopoda</name>
    <dbReference type="NCBI Taxonomy" id="13333"/>
    <lineage>
        <taxon>Eukaryota</taxon>
        <taxon>Viridiplantae</taxon>
        <taxon>Streptophyta</taxon>
        <taxon>Embryophyta</taxon>
        <taxon>Tracheophyta</taxon>
        <taxon>Spermatophyta</taxon>
        <taxon>Magnoliopsida</taxon>
        <taxon>Amborellales</taxon>
        <taxon>Amborellaceae</taxon>
        <taxon>Amborella</taxon>
    </lineage>
</organism>
<dbReference type="HOGENOM" id="CLU_2430026_0_0_1"/>
<proteinExistence type="predicted"/>
<evidence type="ECO:0000313" key="1">
    <source>
        <dbReference type="EMBL" id="ERM98656.1"/>
    </source>
</evidence>
<keyword evidence="2" id="KW-1185">Reference proteome</keyword>
<gene>
    <name evidence="1" type="ORF">AMTR_s00109p00111120</name>
</gene>
<dbReference type="AlphaFoldDB" id="W1NPL5"/>
<sequence length="91" mass="9901">MKGLTLEVINSFVTSKIGTDAVPSSYFAKNDACVIYLQGFVDEEVVKQLRPRLRTFRDCDPASIPSVTVSMSGSTKINAAHIAELSHGELK</sequence>
<evidence type="ECO:0000313" key="2">
    <source>
        <dbReference type="Proteomes" id="UP000017836"/>
    </source>
</evidence>
<accession>W1NPL5</accession>